<gene>
    <name evidence="1" type="ORF">CRENPOLYSF2_1210008</name>
</gene>
<proteinExistence type="predicted"/>
<reference evidence="2" key="1">
    <citation type="submission" date="2017-02" db="EMBL/GenBank/DDBJ databases">
        <authorList>
            <person name="Daims H."/>
        </authorList>
    </citation>
    <scope>NUCLEOTIDE SEQUENCE [LARGE SCALE GENOMIC DNA]</scope>
</reference>
<dbReference type="EMBL" id="FUKJ01000026">
    <property type="protein sequence ID" value="SJM89567.1"/>
    <property type="molecule type" value="Genomic_DNA"/>
</dbReference>
<dbReference type="RefSeq" id="WP_087145694.1">
    <property type="nucleotide sequence ID" value="NZ_FUKJ01000026.1"/>
</dbReference>
<sequence length="185" mass="20913">MIPDDALVLHPHKIATEAWLKSIVIAHNFCPFAKQTLTRNSIRFSTIDDSAIDTCLQLLMDECERLDTDETIETTLLIYSAAFAGFDDYLDFLNYAETLLIQQGYEGVYQLASFHPDYCFEGAEPDDPANYTNRSPYPMLHLLRESSIEKALASFPNPQNIPKKNVALARKLGLAKMRELLAACY</sequence>
<name>A0A1R4GZZ6_9GAMM</name>
<evidence type="ECO:0008006" key="3">
    <source>
        <dbReference type="Google" id="ProtNLM"/>
    </source>
</evidence>
<organism evidence="1 2">
    <name type="scientific">Crenothrix polyspora</name>
    <dbReference type="NCBI Taxonomy" id="360316"/>
    <lineage>
        <taxon>Bacteria</taxon>
        <taxon>Pseudomonadati</taxon>
        <taxon>Pseudomonadota</taxon>
        <taxon>Gammaproteobacteria</taxon>
        <taxon>Methylococcales</taxon>
        <taxon>Crenotrichaceae</taxon>
        <taxon>Crenothrix</taxon>
    </lineage>
</organism>
<dbReference type="Proteomes" id="UP000195442">
    <property type="component" value="Unassembled WGS sequence"/>
</dbReference>
<evidence type="ECO:0000313" key="1">
    <source>
        <dbReference type="EMBL" id="SJM89567.1"/>
    </source>
</evidence>
<dbReference type="OrthoDB" id="277390at2"/>
<evidence type="ECO:0000313" key="2">
    <source>
        <dbReference type="Proteomes" id="UP000195442"/>
    </source>
</evidence>
<keyword evidence="2" id="KW-1185">Reference proteome</keyword>
<accession>A0A1R4GZZ6</accession>
<dbReference type="Pfam" id="PF07209">
    <property type="entry name" value="DUF1415"/>
    <property type="match status" value="1"/>
</dbReference>
<dbReference type="InterPro" id="IPR009858">
    <property type="entry name" value="DUF1415"/>
</dbReference>
<protein>
    <recommendedName>
        <fullName evidence="3">DUF1415 domain-containing protein</fullName>
    </recommendedName>
</protein>
<dbReference type="AlphaFoldDB" id="A0A1R4GZZ6"/>